<dbReference type="GO" id="GO:0005819">
    <property type="term" value="C:spindle"/>
    <property type="evidence" value="ECO:0007669"/>
    <property type="project" value="TreeGrafter"/>
</dbReference>
<dbReference type="GO" id="GO:0030865">
    <property type="term" value="P:cortical cytoskeleton organization"/>
    <property type="evidence" value="ECO:0007669"/>
    <property type="project" value="TreeGrafter"/>
</dbReference>
<evidence type="ECO:0000256" key="2">
    <source>
        <dbReference type="ARBA" id="ARBA00022490"/>
    </source>
</evidence>
<keyword evidence="3" id="KW-0106">Calcium</keyword>
<evidence type="ECO:0000313" key="4">
    <source>
        <dbReference type="WBParaSite" id="TTAC_0000854601-mRNA-1"/>
    </source>
</evidence>
<dbReference type="WBParaSite" id="TTAC_0000854601-mRNA-1">
    <property type="protein sequence ID" value="TTAC_0000854601-mRNA-1"/>
    <property type="gene ID" value="TTAC_0000854601"/>
</dbReference>
<dbReference type="InterPro" id="IPR011992">
    <property type="entry name" value="EF-hand-dom_pair"/>
</dbReference>
<dbReference type="InterPro" id="IPR039865">
    <property type="entry name" value="PPP2R3C"/>
</dbReference>
<organism evidence="4">
    <name type="scientific">Hydatigena taeniaeformis</name>
    <name type="common">Feline tapeworm</name>
    <name type="synonym">Taenia taeniaeformis</name>
    <dbReference type="NCBI Taxonomy" id="6205"/>
    <lineage>
        <taxon>Eukaryota</taxon>
        <taxon>Metazoa</taxon>
        <taxon>Spiralia</taxon>
        <taxon>Lophotrochozoa</taxon>
        <taxon>Platyhelminthes</taxon>
        <taxon>Cestoda</taxon>
        <taxon>Eucestoda</taxon>
        <taxon>Cyclophyllidea</taxon>
        <taxon>Taeniidae</taxon>
        <taxon>Hydatigera</taxon>
    </lineage>
</organism>
<comment type="subcellular location">
    <subcellularLocation>
        <location evidence="1">Cytoplasm</location>
    </subcellularLocation>
</comment>
<dbReference type="SUPFAM" id="SSF47473">
    <property type="entry name" value="EF-hand"/>
    <property type="match status" value="1"/>
</dbReference>
<sequence length="446" mass="51250">MFKSTGAETPDVNELLSKGQYNNNLLARRVRESARDLLLESKNNELLDNDDLAVWFAHFIFSYSVELWNILEKYKNPVADHGKNYITYPNFLKVRDEVCPKANAFFAYGSFGIALVISSNQIMSSFVDLPLFRRFFTATTFAKLCHGDRFSRVNILNFFNYVMKTVWLQQTRIGISFYDESGEGYLRETDLENYIAELIPSLCKVSGVDDGFKPFYVCTATRKFFFFLDPMRAGRVRICDILACGFLDSILELRETTTSQERLELNWFSLESARRVYASYLRLDTDQNGMLSRKELAGYNNGSLTDVFLDRVFQECLTYEGEMDYKTYLDFVLALENRAEPQAISFLFRIIDLGGRGRLCCQTLEYYFTAVQARLGDSSDVPRFCDVLNEIFDMVRPQNPDFITLDDLLRSGKGDTVLSILFDVQAFLMYENREALAAGLGMEAVI</sequence>
<proteinExistence type="predicted"/>
<dbReference type="GO" id="GO:0005737">
    <property type="term" value="C:cytoplasm"/>
    <property type="evidence" value="ECO:0007669"/>
    <property type="project" value="UniProtKB-SubCell"/>
</dbReference>
<dbReference type="PANTHER" id="PTHR12085">
    <property type="entry name" value="SERINE/THREONINE-PROTEIN PHOSPHATASE 2A REGULATORY SUBUNIT B'' SUBUNIT GAMMA"/>
    <property type="match status" value="1"/>
</dbReference>
<name>A0A0R3X525_HYDTA</name>
<dbReference type="Gene3D" id="1.10.238.10">
    <property type="entry name" value="EF-hand"/>
    <property type="match status" value="1"/>
</dbReference>
<dbReference type="PANTHER" id="PTHR12085:SF3">
    <property type="entry name" value="SERINE_THREONINE-PROTEIN PHOSPHATASE 2A REGULATORY SUBUNIT B'' SUBUNIT GAMMA"/>
    <property type="match status" value="1"/>
</dbReference>
<dbReference type="GO" id="GO:0005813">
    <property type="term" value="C:centrosome"/>
    <property type="evidence" value="ECO:0007669"/>
    <property type="project" value="TreeGrafter"/>
</dbReference>
<evidence type="ECO:0000256" key="3">
    <source>
        <dbReference type="ARBA" id="ARBA00022837"/>
    </source>
</evidence>
<dbReference type="GO" id="GO:0000226">
    <property type="term" value="P:microtubule cytoskeleton organization"/>
    <property type="evidence" value="ECO:0007669"/>
    <property type="project" value="TreeGrafter"/>
</dbReference>
<accession>A0A0R3X525</accession>
<dbReference type="InterPro" id="IPR018247">
    <property type="entry name" value="EF_Hand_1_Ca_BS"/>
</dbReference>
<dbReference type="PROSITE" id="PS00018">
    <property type="entry name" value="EF_HAND_1"/>
    <property type="match status" value="1"/>
</dbReference>
<dbReference type="GO" id="GO:0035303">
    <property type="term" value="P:regulation of dephosphorylation"/>
    <property type="evidence" value="ECO:0007669"/>
    <property type="project" value="InterPro"/>
</dbReference>
<reference evidence="4" key="1">
    <citation type="submission" date="2017-02" db="UniProtKB">
        <authorList>
            <consortium name="WormBaseParasite"/>
        </authorList>
    </citation>
    <scope>IDENTIFICATION</scope>
</reference>
<evidence type="ECO:0000256" key="1">
    <source>
        <dbReference type="ARBA" id="ARBA00004496"/>
    </source>
</evidence>
<dbReference type="CDD" id="cd21505">
    <property type="entry name" value="PPP2R3C"/>
    <property type="match status" value="1"/>
</dbReference>
<keyword evidence="2" id="KW-0963">Cytoplasm</keyword>
<dbReference type="AlphaFoldDB" id="A0A0R3X525"/>
<protein>
    <submittedName>
        <fullName evidence="4">Serine/threonine-protein phosphatase 2A regulatory subunit B'' subunit gamma</fullName>
    </submittedName>
</protein>
<dbReference type="STRING" id="6205.A0A0R3X525"/>